<gene>
    <name evidence="2" type="ORF">BEMITA_LOCUS1618</name>
</gene>
<feature type="region of interest" description="Disordered" evidence="1">
    <location>
        <begin position="696"/>
        <end position="736"/>
    </location>
</feature>
<name>A0A9P0EZJ7_BEMTA</name>
<dbReference type="EMBL" id="OU963862">
    <property type="protein sequence ID" value="CAH0382027.1"/>
    <property type="molecule type" value="Genomic_DNA"/>
</dbReference>
<feature type="compositionally biased region" description="Polar residues" evidence="1">
    <location>
        <begin position="210"/>
        <end position="222"/>
    </location>
</feature>
<feature type="compositionally biased region" description="Low complexity" evidence="1">
    <location>
        <begin position="454"/>
        <end position="473"/>
    </location>
</feature>
<feature type="compositionally biased region" description="Polar residues" evidence="1">
    <location>
        <begin position="1093"/>
        <end position="1114"/>
    </location>
</feature>
<feature type="region of interest" description="Disordered" evidence="1">
    <location>
        <begin position="423"/>
        <end position="473"/>
    </location>
</feature>
<feature type="compositionally biased region" description="Basic and acidic residues" evidence="1">
    <location>
        <begin position="275"/>
        <end position="284"/>
    </location>
</feature>
<feature type="compositionally biased region" description="Polar residues" evidence="1">
    <location>
        <begin position="696"/>
        <end position="705"/>
    </location>
</feature>
<feature type="compositionally biased region" description="Basic residues" evidence="1">
    <location>
        <begin position="77"/>
        <end position="104"/>
    </location>
</feature>
<sequence length="1274" mass="142120">MIMREVFNPAEKKVCSAQQRSSRELSALLGEIDGSESRDGLRERKSRSSKSADTSQVPTKRGRDERDQSLELDSGNRKLRKRSKHRGSSPSSAKRKKSKHKHRRHDQDRPKVEASSVSPRVNPIFLWVRQDNTKILEVVCEDYDKRNRIRLTKTPNGWRAIPRTELLVSAISRSNSVSQTPASNDARLVNTQPLSNCKSADAESIETKDNSQGAIHTENPFNASDRRILDGQTDQDAAPCKDTTSSIDEPIEDDSRTPRADAEELVARPLESDSEEKLPPKDEGQVDVQSSLNSVCDKVVDSVDRLSDESEVVDTETAVNSVVSHVGASAPELKYFSDHETCDGNETKNDAEEAVTEKSSTVVIEAEQKSDQVHLLERESETIESHAEISSSEDFCKDQNSEHPNNQDQLEERISEENHSTIISDKLNQDSIDVSSEEVDSSGLKDSPVKSEKSVVSIEESENSIQFSSSDSESTELSTLPVKIKREDAVDICNNFIFSGQDEDLSKVKSLMKDVPDLSSQSTKKEDLGVLNDDSAQDLSHTTEKSSDSCTKVVRNLSPTVKSDILSIDKLLPTKCEVNQRTDEEVTKSGMDVEMKDPGSKKTDLCTKTQASIIQNNPVEMKTDSALESILDLTDPDSDIPLHQKLRLPEGTTISHISSEAKKRPANELTVSPRPAHTNSQPNFLETLLSYPKSCHQGSSLSITKTTEEPLNLGKTSKTPVNSSKVPNPTDSRRLSVDSKNFKDKHARMNDITLKALLNQNKTSAPEKKAKKYDLKEEELSNVDTATRSKLLELLTSKQTMSETNHPLAQLKDIMSNPDLIVPDPLLVPRARLPALIANPAREIPQLLSRKQEKLYPKPVPDPDLLVVSLAHLQSMLQKSGAEAESWLKYQQQARLLQSQMQKDQFASGLDPASVSALNQMLWLPYLNQLEAAGANYGNNQELINMLGMMTPSPHNHNYYQMNPFMVTPPSTPPMSSMDFQQQIEFQKSLGMWQEAIMKSSSNQFIHDFHNNNISKPLTPMESNMNALAAQHYRHLLESTHPGSMTSARTNPISPNYQKGKLRFPNSELHLSPHPHPHAHPQPHHNSLPHIPTSATSTSCSYQRQTSTPSTSLNAPARLSTGRHRHHNPIHKTDVPKSSDRYSSGGADWHKPSLPREDHHIPLPCKSPKIKRIENHPDTKHPNILPNLNIEIPCVEKLPQNTAFMSPPLTREAPVDLSEIKKLPTVPKLKVKQHLVDPNAKPKLLKIEDQPEIGSTTHNEEDPHLQLWHPFFGR</sequence>
<feature type="compositionally biased region" description="Polar residues" evidence="1">
    <location>
        <begin position="175"/>
        <end position="198"/>
    </location>
</feature>
<accession>A0A9P0EZJ7</accession>
<proteinExistence type="predicted"/>
<feature type="compositionally biased region" description="Basic residues" evidence="1">
    <location>
        <begin position="1121"/>
        <end position="1130"/>
    </location>
</feature>
<protein>
    <submittedName>
        <fullName evidence="2">Uncharacterized protein</fullName>
    </submittedName>
</protein>
<keyword evidence="3" id="KW-1185">Reference proteome</keyword>
<feature type="region of interest" description="Disordered" evidence="1">
    <location>
        <begin position="1"/>
        <end position="116"/>
    </location>
</feature>
<dbReference type="Proteomes" id="UP001152759">
    <property type="component" value="Chromosome 1"/>
</dbReference>
<evidence type="ECO:0000313" key="3">
    <source>
        <dbReference type="Proteomes" id="UP001152759"/>
    </source>
</evidence>
<evidence type="ECO:0000313" key="2">
    <source>
        <dbReference type="EMBL" id="CAH0382027.1"/>
    </source>
</evidence>
<organism evidence="2 3">
    <name type="scientific">Bemisia tabaci</name>
    <name type="common">Sweetpotato whitefly</name>
    <name type="synonym">Aleurodes tabaci</name>
    <dbReference type="NCBI Taxonomy" id="7038"/>
    <lineage>
        <taxon>Eukaryota</taxon>
        <taxon>Metazoa</taxon>
        <taxon>Ecdysozoa</taxon>
        <taxon>Arthropoda</taxon>
        <taxon>Hexapoda</taxon>
        <taxon>Insecta</taxon>
        <taxon>Pterygota</taxon>
        <taxon>Neoptera</taxon>
        <taxon>Paraneoptera</taxon>
        <taxon>Hemiptera</taxon>
        <taxon>Sternorrhyncha</taxon>
        <taxon>Aleyrodoidea</taxon>
        <taxon>Aleyrodidae</taxon>
        <taxon>Aleyrodinae</taxon>
        <taxon>Bemisia</taxon>
    </lineage>
</organism>
<feature type="compositionally biased region" description="Basic and acidic residues" evidence="1">
    <location>
        <begin position="1148"/>
        <end position="1161"/>
    </location>
</feature>
<feature type="region of interest" description="Disordered" evidence="1">
    <location>
        <begin position="515"/>
        <end position="548"/>
    </location>
</feature>
<feature type="region of interest" description="Disordered" evidence="1">
    <location>
        <begin position="175"/>
        <end position="290"/>
    </location>
</feature>
<feature type="compositionally biased region" description="Polar residues" evidence="1">
    <location>
        <begin position="714"/>
        <end position="730"/>
    </location>
</feature>
<feature type="region of interest" description="Disordered" evidence="1">
    <location>
        <begin position="653"/>
        <end position="680"/>
    </location>
</feature>
<reference evidence="2" key="1">
    <citation type="submission" date="2021-12" db="EMBL/GenBank/DDBJ databases">
        <authorList>
            <person name="King R."/>
        </authorList>
    </citation>
    <scope>NUCLEOTIDE SEQUENCE</scope>
</reference>
<feature type="compositionally biased region" description="Basic and acidic residues" evidence="1">
    <location>
        <begin position="341"/>
        <end position="351"/>
    </location>
</feature>
<feature type="compositionally biased region" description="Polar residues" evidence="1">
    <location>
        <begin position="1041"/>
        <end position="1057"/>
    </location>
</feature>
<feature type="compositionally biased region" description="Basic and acidic residues" evidence="1">
    <location>
        <begin position="253"/>
        <end position="266"/>
    </location>
</feature>
<feature type="region of interest" description="Disordered" evidence="1">
    <location>
        <begin position="379"/>
        <end position="408"/>
    </location>
</feature>
<feature type="compositionally biased region" description="Polar residues" evidence="1">
    <location>
        <begin position="49"/>
        <end position="58"/>
    </location>
</feature>
<evidence type="ECO:0000256" key="1">
    <source>
        <dbReference type="SAM" id="MobiDB-lite"/>
    </source>
</evidence>
<dbReference type="AlphaFoldDB" id="A0A9P0EZJ7"/>
<feature type="compositionally biased region" description="Basic residues" evidence="1">
    <location>
        <begin position="1073"/>
        <end position="1083"/>
    </location>
</feature>
<feature type="compositionally biased region" description="Basic and acidic residues" evidence="1">
    <location>
        <begin position="1131"/>
        <end position="1140"/>
    </location>
</feature>
<feature type="region of interest" description="Disordered" evidence="1">
    <location>
        <begin position="341"/>
        <end position="360"/>
    </location>
</feature>
<feature type="region of interest" description="Disordered" evidence="1">
    <location>
        <begin position="1041"/>
        <end position="1163"/>
    </location>
</feature>